<reference evidence="1" key="1">
    <citation type="submission" date="2021-09" db="EMBL/GenBank/DDBJ databases">
        <title>Isolation and characterization of 3-chlorobenzoate degrading bacteria from soils in Shizuoka.</title>
        <authorList>
            <person name="Ifat A."/>
            <person name="Ogawa N."/>
            <person name="Kimbara K."/>
            <person name="Moriuchi R."/>
            <person name="Dohra H."/>
            <person name="Shintani M."/>
        </authorList>
    </citation>
    <scope>NUCLEOTIDE SEQUENCE</scope>
    <source>
        <strain evidence="1">19CS2-2</strain>
    </source>
</reference>
<dbReference type="Proteomes" id="UP001055013">
    <property type="component" value="Unassembled WGS sequence"/>
</dbReference>
<organism evidence="1 2">
    <name type="scientific">Caballeronia novacaledonica</name>
    <dbReference type="NCBI Taxonomy" id="1544861"/>
    <lineage>
        <taxon>Bacteria</taxon>
        <taxon>Pseudomonadati</taxon>
        <taxon>Pseudomonadota</taxon>
        <taxon>Betaproteobacteria</taxon>
        <taxon>Burkholderiales</taxon>
        <taxon>Burkholderiaceae</taxon>
        <taxon>Caballeronia</taxon>
    </lineage>
</organism>
<protein>
    <submittedName>
        <fullName evidence="1">Uncharacterized protein</fullName>
    </submittedName>
</protein>
<proteinExistence type="predicted"/>
<accession>A0ACB5R4S5</accession>
<sequence>MKEWSATSLGAYMDYIQSNFRYGYMYRGLSNVDEYKLMPTVGRYLSDFHNHGKKKGDLVEAENNAFRIFYKEAKAGLDHEPSSYWEWLAIAQHHGLPTRLLDWSYSAAVALFFAVEARGSNDAAVYVLDSNVRFLTTTEEKNSDPLSWHTLVAYLPRHVTPRIRAQSGLFTLHPDPTEPMSDGIVGRVIIPRQYCSVIHHGLNLMGINKKALFPDVDGLSAWLRWMKYDFSK</sequence>
<keyword evidence="2" id="KW-1185">Reference proteome</keyword>
<name>A0ACB5R4S5_9BURK</name>
<evidence type="ECO:0000313" key="2">
    <source>
        <dbReference type="Proteomes" id="UP001055013"/>
    </source>
</evidence>
<evidence type="ECO:0000313" key="1">
    <source>
        <dbReference type="EMBL" id="GJH22212.1"/>
    </source>
</evidence>
<dbReference type="EMBL" id="BPUR01000037">
    <property type="protein sequence ID" value="GJH22212.1"/>
    <property type="molecule type" value="Genomic_DNA"/>
</dbReference>
<comment type="caution">
    <text evidence="1">The sequence shown here is derived from an EMBL/GenBank/DDBJ whole genome shotgun (WGS) entry which is preliminary data.</text>
</comment>
<gene>
    <name evidence="1" type="ORF">CBA19CS22_36740</name>
</gene>